<dbReference type="AlphaFoldDB" id="A0A4W6DH50"/>
<dbReference type="Pfam" id="PF02758">
    <property type="entry name" value="PYRIN"/>
    <property type="match status" value="1"/>
</dbReference>
<evidence type="ECO:0000259" key="1">
    <source>
        <dbReference type="PROSITE" id="PS50824"/>
    </source>
</evidence>
<evidence type="ECO:0000313" key="3">
    <source>
        <dbReference type="Proteomes" id="UP000314980"/>
    </source>
</evidence>
<evidence type="ECO:0000313" key="2">
    <source>
        <dbReference type="Ensembl" id="ENSLCAP00010024264.1"/>
    </source>
</evidence>
<accession>A0A4W6DH50</accession>
<name>A0A4W6DH50_LATCA</name>
<organism evidence="2 3">
    <name type="scientific">Lates calcarifer</name>
    <name type="common">Barramundi</name>
    <name type="synonym">Holocentrus calcarifer</name>
    <dbReference type="NCBI Taxonomy" id="8187"/>
    <lineage>
        <taxon>Eukaryota</taxon>
        <taxon>Metazoa</taxon>
        <taxon>Chordata</taxon>
        <taxon>Craniata</taxon>
        <taxon>Vertebrata</taxon>
        <taxon>Euteleostomi</taxon>
        <taxon>Actinopterygii</taxon>
        <taxon>Neopterygii</taxon>
        <taxon>Teleostei</taxon>
        <taxon>Neoteleostei</taxon>
        <taxon>Acanthomorphata</taxon>
        <taxon>Carangaria</taxon>
        <taxon>Carangaria incertae sedis</taxon>
        <taxon>Centropomidae</taxon>
        <taxon>Lates</taxon>
    </lineage>
</organism>
<dbReference type="CDD" id="cd08321">
    <property type="entry name" value="Pyrin_ASC-like"/>
    <property type="match status" value="1"/>
</dbReference>
<sequence length="125" mass="14625">MMTSQVLFDTLGHLGKDEFHNFKWHLQQGDGYSYSAIPKGKLEDAERRDTVDLMMQTYTPRKAVVVTRRILEKINRNDLELLRCFPVTADGDRQTQQSSKLELERLICEWTGMRLLIDYIFLDLG</sequence>
<dbReference type="SMART" id="SM01289">
    <property type="entry name" value="PYRIN"/>
    <property type="match status" value="1"/>
</dbReference>
<dbReference type="SUPFAM" id="SSF47986">
    <property type="entry name" value="DEATH domain"/>
    <property type="match status" value="1"/>
</dbReference>
<dbReference type="InterPro" id="IPR011029">
    <property type="entry name" value="DEATH-like_dom_sf"/>
</dbReference>
<dbReference type="InParanoid" id="A0A4W6DH50"/>
<reference evidence="3" key="1">
    <citation type="submission" date="2015-09" db="EMBL/GenBank/DDBJ databases">
        <authorList>
            <person name="Sai Rama Sridatta P."/>
        </authorList>
    </citation>
    <scope>NUCLEOTIDE SEQUENCE [LARGE SCALE GENOMIC DNA]</scope>
</reference>
<feature type="domain" description="Pyrin" evidence="1">
    <location>
        <begin position="1"/>
        <end position="82"/>
    </location>
</feature>
<dbReference type="FunCoup" id="A0A4W6DH50">
    <property type="interactions" value="2"/>
</dbReference>
<reference evidence="2" key="3">
    <citation type="submission" date="2025-09" db="UniProtKB">
        <authorList>
            <consortium name="Ensembl"/>
        </authorList>
    </citation>
    <scope>IDENTIFICATION</scope>
</reference>
<proteinExistence type="predicted"/>
<dbReference type="InterPro" id="IPR004020">
    <property type="entry name" value="DAPIN"/>
</dbReference>
<dbReference type="GeneTree" id="ENSGT00970000194944"/>
<reference evidence="2" key="2">
    <citation type="submission" date="2025-08" db="UniProtKB">
        <authorList>
            <consortium name="Ensembl"/>
        </authorList>
    </citation>
    <scope>IDENTIFICATION</scope>
</reference>
<protein>
    <recommendedName>
        <fullName evidence="1">Pyrin domain-containing protein</fullName>
    </recommendedName>
</protein>
<dbReference type="PROSITE" id="PS50824">
    <property type="entry name" value="DAPIN"/>
    <property type="match status" value="1"/>
</dbReference>
<keyword evidence="3" id="KW-1185">Reference proteome</keyword>
<dbReference type="Proteomes" id="UP000314980">
    <property type="component" value="Unassembled WGS sequence"/>
</dbReference>
<dbReference type="Gene3D" id="1.10.533.10">
    <property type="entry name" value="Death Domain, Fas"/>
    <property type="match status" value="1"/>
</dbReference>
<dbReference type="Ensembl" id="ENSLCAT00010024795.1">
    <property type="protein sequence ID" value="ENSLCAP00010024264.1"/>
    <property type="gene ID" value="ENSLCAG00010011370.1"/>
</dbReference>